<dbReference type="EMBL" id="GL883128">
    <property type="protein sequence ID" value="EGG02778.1"/>
    <property type="molecule type" value="Genomic_DNA"/>
</dbReference>
<dbReference type="VEuPathDB" id="FungiDB:MELLADRAFT_90680"/>
<organism evidence="3">
    <name type="scientific">Melampsora larici-populina (strain 98AG31 / pathotype 3-4-7)</name>
    <name type="common">Poplar leaf rust fungus</name>
    <dbReference type="NCBI Taxonomy" id="747676"/>
    <lineage>
        <taxon>Eukaryota</taxon>
        <taxon>Fungi</taxon>
        <taxon>Dikarya</taxon>
        <taxon>Basidiomycota</taxon>
        <taxon>Pucciniomycotina</taxon>
        <taxon>Pucciniomycetes</taxon>
        <taxon>Pucciniales</taxon>
        <taxon>Melampsoraceae</taxon>
        <taxon>Melampsora</taxon>
    </lineage>
</organism>
<dbReference type="PANTHER" id="PTHR34612">
    <property type="entry name" value="GH131_N DOMAIN-CONTAINING PROTEIN"/>
    <property type="match status" value="1"/>
</dbReference>
<dbReference type="RefSeq" id="XP_007413891.1">
    <property type="nucleotide sequence ID" value="XM_007413829.1"/>
</dbReference>
<dbReference type="InterPro" id="IPR041524">
    <property type="entry name" value="GH131_N"/>
</dbReference>
<evidence type="ECO:0000259" key="1">
    <source>
        <dbReference type="Pfam" id="PF18271"/>
    </source>
</evidence>
<dbReference type="InParanoid" id="F4RXS2"/>
<keyword evidence="3" id="KW-1185">Reference proteome</keyword>
<dbReference type="PANTHER" id="PTHR34612:SF2">
    <property type="entry name" value="GLYCOSIDE HYDROLASE 131 CATALYTIC N-TERMINAL DOMAIN-CONTAINING PROTEIN"/>
    <property type="match status" value="1"/>
</dbReference>
<proteinExistence type="predicted"/>
<gene>
    <name evidence="2" type="ORF">MELLADRAFT_90680</name>
</gene>
<accession>F4RXS2</accession>
<feature type="domain" description="Glycoside hydrolase 131 catalytic N-terminal" evidence="1">
    <location>
        <begin position="3"/>
        <end position="145"/>
    </location>
</feature>
<sequence>MAGEHVFDIVTGVQLEEGPSDYDPATIRVHTLNNNVLYATPLKDNTLYNFAIAVDWDSNTLTVYASRDDADLILESGPITNDPKVIGAENAQKGEWHVQLIKFPIPNPEDPPEKQKDTPHYGQQETNIHEGVFFSRMFVEDGAGGKITRSATAHR</sequence>
<protein>
    <recommendedName>
        <fullName evidence="1">Glycoside hydrolase 131 catalytic N-terminal domain-containing protein</fullName>
    </recommendedName>
</protein>
<dbReference type="KEGG" id="mlr:MELLADRAFT_90680"/>
<dbReference type="OrthoDB" id="5283326at2759"/>
<dbReference type="STRING" id="747676.F4RXS2"/>
<evidence type="ECO:0000313" key="3">
    <source>
        <dbReference type="Proteomes" id="UP000001072"/>
    </source>
</evidence>
<name>F4RXS2_MELLP</name>
<dbReference type="Proteomes" id="UP000001072">
    <property type="component" value="Unassembled WGS sequence"/>
</dbReference>
<dbReference type="Pfam" id="PF18271">
    <property type="entry name" value="GH131_N"/>
    <property type="match status" value="1"/>
</dbReference>
<dbReference type="eggNOG" id="ENOG502SKJS">
    <property type="taxonomic scope" value="Eukaryota"/>
</dbReference>
<dbReference type="GeneID" id="18935648"/>
<reference evidence="3" key="1">
    <citation type="journal article" date="2011" name="Proc. Natl. Acad. Sci. U.S.A.">
        <title>Obligate biotrophy features unraveled by the genomic analysis of rust fungi.</title>
        <authorList>
            <person name="Duplessis S."/>
            <person name="Cuomo C.A."/>
            <person name="Lin Y.-C."/>
            <person name="Aerts A."/>
            <person name="Tisserant E."/>
            <person name="Veneault-Fourrey C."/>
            <person name="Joly D.L."/>
            <person name="Hacquard S."/>
            <person name="Amselem J."/>
            <person name="Cantarel B.L."/>
            <person name="Chiu R."/>
            <person name="Coutinho P.M."/>
            <person name="Feau N."/>
            <person name="Field M."/>
            <person name="Frey P."/>
            <person name="Gelhaye E."/>
            <person name="Goldberg J."/>
            <person name="Grabherr M.G."/>
            <person name="Kodira C.D."/>
            <person name="Kohler A."/>
            <person name="Kuees U."/>
            <person name="Lindquist E.A."/>
            <person name="Lucas S.M."/>
            <person name="Mago R."/>
            <person name="Mauceli E."/>
            <person name="Morin E."/>
            <person name="Murat C."/>
            <person name="Pangilinan J.L."/>
            <person name="Park R."/>
            <person name="Pearson M."/>
            <person name="Quesneville H."/>
            <person name="Rouhier N."/>
            <person name="Sakthikumar S."/>
            <person name="Salamov A.A."/>
            <person name="Schmutz J."/>
            <person name="Selles B."/>
            <person name="Shapiro H."/>
            <person name="Tanguay P."/>
            <person name="Tuskan G.A."/>
            <person name="Henrissat B."/>
            <person name="Van de Peer Y."/>
            <person name="Rouze P."/>
            <person name="Ellis J.G."/>
            <person name="Dodds P.N."/>
            <person name="Schein J.E."/>
            <person name="Zhong S."/>
            <person name="Hamelin R.C."/>
            <person name="Grigoriev I.V."/>
            <person name="Szabo L.J."/>
            <person name="Martin F."/>
        </authorList>
    </citation>
    <scope>NUCLEOTIDE SEQUENCE [LARGE SCALE GENOMIC DNA]</scope>
    <source>
        <strain evidence="3">98AG31 / pathotype 3-4-7</strain>
    </source>
</reference>
<dbReference type="AlphaFoldDB" id="F4RXS2"/>
<dbReference type="HOGENOM" id="CLU_1695892_0_0_1"/>
<evidence type="ECO:0000313" key="2">
    <source>
        <dbReference type="EMBL" id="EGG02778.1"/>
    </source>
</evidence>
<dbReference type="Gene3D" id="2.60.120.1160">
    <property type="match status" value="1"/>
</dbReference>